<evidence type="ECO:0008006" key="3">
    <source>
        <dbReference type="Google" id="ProtNLM"/>
    </source>
</evidence>
<reference evidence="1 2" key="1">
    <citation type="submission" date="2023-07" db="EMBL/GenBank/DDBJ databases">
        <title>Genomic Encyclopedia of Type Strains, Phase IV (KMG-IV): sequencing the most valuable type-strain genomes for metagenomic binning, comparative biology and taxonomic classification.</title>
        <authorList>
            <person name="Goeker M."/>
        </authorList>
    </citation>
    <scope>NUCLEOTIDE SEQUENCE [LARGE SCALE GENOMIC DNA]</scope>
    <source>
        <strain evidence="1 2">DSM 5896</strain>
    </source>
</reference>
<dbReference type="RefSeq" id="WP_307429175.1">
    <property type="nucleotide sequence ID" value="NZ_JAUSVK010000001.1"/>
</dbReference>
<evidence type="ECO:0000313" key="1">
    <source>
        <dbReference type="EMBL" id="MDQ0393609.1"/>
    </source>
</evidence>
<gene>
    <name evidence="1" type="ORF">J3R73_003401</name>
</gene>
<accession>A0ABU0FG73</accession>
<organism evidence="1 2">
    <name type="scientific">Labrys monachus</name>
    <dbReference type="NCBI Taxonomy" id="217067"/>
    <lineage>
        <taxon>Bacteria</taxon>
        <taxon>Pseudomonadati</taxon>
        <taxon>Pseudomonadota</taxon>
        <taxon>Alphaproteobacteria</taxon>
        <taxon>Hyphomicrobiales</taxon>
        <taxon>Xanthobacteraceae</taxon>
        <taxon>Labrys</taxon>
    </lineage>
</organism>
<comment type="caution">
    <text evidence="1">The sequence shown here is derived from an EMBL/GenBank/DDBJ whole genome shotgun (WGS) entry which is preliminary data.</text>
</comment>
<evidence type="ECO:0000313" key="2">
    <source>
        <dbReference type="Proteomes" id="UP001237448"/>
    </source>
</evidence>
<keyword evidence="2" id="KW-1185">Reference proteome</keyword>
<dbReference type="EMBL" id="JAUSVK010000001">
    <property type="protein sequence ID" value="MDQ0393609.1"/>
    <property type="molecule type" value="Genomic_DNA"/>
</dbReference>
<name>A0ABU0FG73_9HYPH</name>
<sequence>MPEEDRLVIPVDAVRDGVNRDPEFAIAGRFWNARIRFYTNEADEYFMQIEKGMVTDFRKGTDGYQSSTIYVGGPRATWRAILEPMPKRFCNDFFPAAIHAGMRLGGDLSSLYAYYGALQRIAAVMRAEVNRSRA</sequence>
<protein>
    <recommendedName>
        <fullName evidence="3">SCP2 domain-containing protein</fullName>
    </recommendedName>
</protein>
<dbReference type="Proteomes" id="UP001237448">
    <property type="component" value="Unassembled WGS sequence"/>
</dbReference>
<proteinExistence type="predicted"/>